<protein>
    <submittedName>
        <fullName evidence="5">Nucleotide-binding, alpha-beta plait containing protein</fullName>
    </submittedName>
</protein>
<comment type="similarity">
    <text evidence="1">Belongs to the universal ribosomal protein uL23 family.</text>
</comment>
<organism evidence="5 6">
    <name type="scientific">Cricetulus griseus</name>
    <name type="common">Chinese hamster</name>
    <name type="synonym">Cricetulus barabensis griseus</name>
    <dbReference type="NCBI Taxonomy" id="10029"/>
    <lineage>
        <taxon>Eukaryota</taxon>
        <taxon>Metazoa</taxon>
        <taxon>Chordata</taxon>
        <taxon>Craniata</taxon>
        <taxon>Vertebrata</taxon>
        <taxon>Euteleostomi</taxon>
        <taxon>Mammalia</taxon>
        <taxon>Eutheria</taxon>
        <taxon>Euarchontoglires</taxon>
        <taxon>Glires</taxon>
        <taxon>Rodentia</taxon>
        <taxon>Myomorpha</taxon>
        <taxon>Muroidea</taxon>
        <taxon>Cricetidae</taxon>
        <taxon>Cricetinae</taxon>
        <taxon>Cricetulus</taxon>
    </lineage>
</organism>
<evidence type="ECO:0000256" key="3">
    <source>
        <dbReference type="ARBA" id="ARBA00023274"/>
    </source>
</evidence>
<sequence>METPTKQVHHPPSCGPRPCSAPGNPNTLERKRLGDKLDHYAIIKFPLLTESKEDRRKHTCAHCVSQGQQAAYGTGCKQAYDTAVDKVNTLIRPDRGKEACVWLAPDYDALDVAIGII</sequence>
<name>A0A061IH82_CRIGR</name>
<dbReference type="EMBL" id="KE668918">
    <property type="protein sequence ID" value="ERE83369.1"/>
    <property type="molecule type" value="Genomic_DNA"/>
</dbReference>
<dbReference type="SUPFAM" id="SSF54189">
    <property type="entry name" value="Ribosomal proteins S24e, L23 and L15e"/>
    <property type="match status" value="1"/>
</dbReference>
<dbReference type="GO" id="GO:0003735">
    <property type="term" value="F:structural constituent of ribosome"/>
    <property type="evidence" value="ECO:0007669"/>
    <property type="project" value="InterPro"/>
</dbReference>
<feature type="region of interest" description="Disordered" evidence="4">
    <location>
        <begin position="1"/>
        <end position="30"/>
    </location>
</feature>
<evidence type="ECO:0000256" key="4">
    <source>
        <dbReference type="SAM" id="MobiDB-lite"/>
    </source>
</evidence>
<dbReference type="Gene3D" id="3.30.70.330">
    <property type="match status" value="1"/>
</dbReference>
<dbReference type="GO" id="GO:0006412">
    <property type="term" value="P:translation"/>
    <property type="evidence" value="ECO:0007669"/>
    <property type="project" value="InterPro"/>
</dbReference>
<keyword evidence="3" id="KW-0687">Ribonucleoprotein</keyword>
<dbReference type="InterPro" id="IPR012678">
    <property type="entry name" value="Ribosomal_uL23/eL15/eS24_sf"/>
</dbReference>
<dbReference type="GO" id="GO:0044391">
    <property type="term" value="C:ribosomal subunit"/>
    <property type="evidence" value="ECO:0007669"/>
    <property type="project" value="UniProtKB-ARBA"/>
</dbReference>
<keyword evidence="2" id="KW-0689">Ribosomal protein</keyword>
<evidence type="ECO:0000256" key="2">
    <source>
        <dbReference type="ARBA" id="ARBA00022980"/>
    </source>
</evidence>
<dbReference type="AlphaFoldDB" id="A0A061IH82"/>
<evidence type="ECO:0000313" key="5">
    <source>
        <dbReference type="EMBL" id="ERE83369.1"/>
    </source>
</evidence>
<evidence type="ECO:0000256" key="1">
    <source>
        <dbReference type="ARBA" id="ARBA00006700"/>
    </source>
</evidence>
<reference evidence="6" key="1">
    <citation type="journal article" date="2013" name="Nat. Biotechnol.">
        <title>Chinese hamster genome sequenced from sorted chromosomes.</title>
        <authorList>
            <person name="Brinkrolf K."/>
            <person name="Rupp O."/>
            <person name="Laux H."/>
            <person name="Kollin F."/>
            <person name="Ernst W."/>
            <person name="Linke B."/>
            <person name="Kofler R."/>
            <person name="Romand S."/>
            <person name="Hesse F."/>
            <person name="Budach W.E."/>
            <person name="Galosy S."/>
            <person name="Muller D."/>
            <person name="Noll T."/>
            <person name="Wienberg J."/>
            <person name="Jostock T."/>
            <person name="Leonard M."/>
            <person name="Grillari J."/>
            <person name="Tauch A."/>
            <person name="Goesmann A."/>
            <person name="Helk B."/>
            <person name="Mott J.E."/>
            <person name="Puhler A."/>
            <person name="Borth N."/>
        </authorList>
    </citation>
    <scope>NUCLEOTIDE SEQUENCE [LARGE SCALE GENOMIC DNA]</scope>
    <source>
        <strain evidence="6">17A/GY</strain>
    </source>
</reference>
<dbReference type="Proteomes" id="UP000030759">
    <property type="component" value="Unassembled WGS sequence"/>
</dbReference>
<proteinExistence type="inferred from homology"/>
<accession>A0A061IH82</accession>
<dbReference type="GO" id="GO:0022626">
    <property type="term" value="C:cytosolic ribosome"/>
    <property type="evidence" value="ECO:0007669"/>
    <property type="project" value="UniProtKB-ARBA"/>
</dbReference>
<gene>
    <name evidence="5" type="ORF">H671_2g6759</name>
</gene>
<dbReference type="InterPro" id="IPR012677">
    <property type="entry name" value="Nucleotide-bd_a/b_plait_sf"/>
</dbReference>
<dbReference type="PANTHER" id="PTHR11620">
    <property type="entry name" value="60S RIBOSOMAL PROTEIN L23A"/>
    <property type="match status" value="1"/>
</dbReference>
<dbReference type="InterPro" id="IPR013025">
    <property type="entry name" value="Ribosomal_uL23-like"/>
</dbReference>
<evidence type="ECO:0000313" key="6">
    <source>
        <dbReference type="Proteomes" id="UP000030759"/>
    </source>
</evidence>